<gene>
    <name evidence="1" type="ORF">FCN18_19450</name>
</gene>
<proteinExistence type="predicted"/>
<dbReference type="EMBL" id="SWMS01000010">
    <property type="protein sequence ID" value="TKG69667.1"/>
    <property type="molecule type" value="Genomic_DNA"/>
</dbReference>
<organism evidence="1 2">
    <name type="scientific">Prauserella endophytica</name>
    <dbReference type="NCBI Taxonomy" id="1592324"/>
    <lineage>
        <taxon>Bacteria</taxon>
        <taxon>Bacillati</taxon>
        <taxon>Actinomycetota</taxon>
        <taxon>Actinomycetes</taxon>
        <taxon>Pseudonocardiales</taxon>
        <taxon>Pseudonocardiaceae</taxon>
        <taxon>Prauserella</taxon>
        <taxon>Prauserella coralliicola group</taxon>
    </lineage>
</organism>
<comment type="caution">
    <text evidence="1">The sequence shown here is derived from an EMBL/GenBank/DDBJ whole genome shotgun (WGS) entry which is preliminary data.</text>
</comment>
<accession>A0ABY2S2J4</accession>
<reference evidence="1 2" key="1">
    <citation type="journal article" date="2015" name="Antonie Van Leeuwenhoek">
        <title>Prauserella endophytica sp. nov., an endophytic actinobacterium isolated from Tamarix taklamakanensis.</title>
        <authorList>
            <person name="Liu J.M."/>
            <person name="Habden X."/>
            <person name="Guo L."/>
            <person name="Tuo L."/>
            <person name="Jiang Z.K."/>
            <person name="Liu S.W."/>
            <person name="Liu X.F."/>
            <person name="Chen L."/>
            <person name="Li R.F."/>
            <person name="Zhang Y.Q."/>
            <person name="Sun C.H."/>
        </authorList>
    </citation>
    <scope>NUCLEOTIDE SEQUENCE [LARGE SCALE GENOMIC DNA]</scope>
    <source>
        <strain evidence="1 2">CGMCC 4.7182</strain>
    </source>
</reference>
<dbReference type="RefSeq" id="WP_137095774.1">
    <property type="nucleotide sequence ID" value="NZ_SWMS01000010.1"/>
</dbReference>
<evidence type="ECO:0000313" key="1">
    <source>
        <dbReference type="EMBL" id="TKG69667.1"/>
    </source>
</evidence>
<sequence>MSRAEVVGLLGEPMAKTNVGELLAAQRSVRSLGGRDADVELWFLEVPPTRDRVLRIAFGDGRDLGIEEVDRPSP</sequence>
<evidence type="ECO:0000313" key="2">
    <source>
        <dbReference type="Proteomes" id="UP000309992"/>
    </source>
</evidence>
<protein>
    <submittedName>
        <fullName evidence="1">Uncharacterized protein</fullName>
    </submittedName>
</protein>
<dbReference type="Proteomes" id="UP000309992">
    <property type="component" value="Unassembled WGS sequence"/>
</dbReference>
<name>A0ABY2S2J4_9PSEU</name>
<keyword evidence="2" id="KW-1185">Reference proteome</keyword>